<sequence length="396" mass="42821">MAPKFELSGTDLLHADDPFHGSEVAPSISVTTTFRQPEIPEFDIQKIATNPELQRDTKSHVYSRITQGTSTRVEQVLSKILGGYAITYGSGLAAAYASLVHLKPKRIAITGGYHGAHHVIETYRKNCDVQVVGLDDDFAGVDIAWVETPLNPTGEARNLQYYADKIHTAGGVLVVDSTFAPPPLQNPFKWGADVVLHSATKYFGGHSDLLGGVLVVKTPEEWGKLWMDRIALGSVLGSLEAFLLLRSLRTLHLRVASQSATATALANWLNDIAKTPRGQSYDGVAGGILTKVWHSSLQGRDASGWSPEQQMEGGHSPTFAILAAHEEVAAVLPFALKYFIPATSLGGVESLIEQRSRSSPGDDPRVLRISVGVEELTDMKADFRQAFKAATAKAKL</sequence>
<protein>
    <submittedName>
        <fullName evidence="1">Cystathionine gamma-synthase</fullName>
    </submittedName>
</protein>
<organism evidence="1 2">
    <name type="scientific">Auriscalpium vulgare</name>
    <dbReference type="NCBI Taxonomy" id="40419"/>
    <lineage>
        <taxon>Eukaryota</taxon>
        <taxon>Fungi</taxon>
        <taxon>Dikarya</taxon>
        <taxon>Basidiomycota</taxon>
        <taxon>Agaricomycotina</taxon>
        <taxon>Agaricomycetes</taxon>
        <taxon>Russulales</taxon>
        <taxon>Auriscalpiaceae</taxon>
        <taxon>Auriscalpium</taxon>
    </lineage>
</organism>
<comment type="caution">
    <text evidence="1">The sequence shown here is derived from an EMBL/GenBank/DDBJ whole genome shotgun (WGS) entry which is preliminary data.</text>
</comment>
<name>A0ACB8S0K4_9AGAM</name>
<dbReference type="EMBL" id="MU275871">
    <property type="protein sequence ID" value="KAI0049632.1"/>
    <property type="molecule type" value="Genomic_DNA"/>
</dbReference>
<reference evidence="1" key="2">
    <citation type="journal article" date="2022" name="New Phytol.">
        <title>Evolutionary transition to the ectomycorrhizal habit in the genomes of a hyperdiverse lineage of mushroom-forming fungi.</title>
        <authorList>
            <person name="Looney B."/>
            <person name="Miyauchi S."/>
            <person name="Morin E."/>
            <person name="Drula E."/>
            <person name="Courty P.E."/>
            <person name="Kohler A."/>
            <person name="Kuo A."/>
            <person name="LaButti K."/>
            <person name="Pangilinan J."/>
            <person name="Lipzen A."/>
            <person name="Riley R."/>
            <person name="Andreopoulos W."/>
            <person name="He G."/>
            <person name="Johnson J."/>
            <person name="Nolan M."/>
            <person name="Tritt A."/>
            <person name="Barry K.W."/>
            <person name="Grigoriev I.V."/>
            <person name="Nagy L.G."/>
            <person name="Hibbett D."/>
            <person name="Henrissat B."/>
            <person name="Matheny P.B."/>
            <person name="Labbe J."/>
            <person name="Martin F.M."/>
        </authorList>
    </citation>
    <scope>NUCLEOTIDE SEQUENCE</scope>
    <source>
        <strain evidence="1">FP105234-sp</strain>
    </source>
</reference>
<keyword evidence="2" id="KW-1185">Reference proteome</keyword>
<evidence type="ECO:0000313" key="1">
    <source>
        <dbReference type="EMBL" id="KAI0049632.1"/>
    </source>
</evidence>
<evidence type="ECO:0000313" key="2">
    <source>
        <dbReference type="Proteomes" id="UP000814033"/>
    </source>
</evidence>
<dbReference type="Proteomes" id="UP000814033">
    <property type="component" value="Unassembled WGS sequence"/>
</dbReference>
<accession>A0ACB8S0K4</accession>
<proteinExistence type="predicted"/>
<reference evidence="1" key="1">
    <citation type="submission" date="2021-02" db="EMBL/GenBank/DDBJ databases">
        <authorList>
            <consortium name="DOE Joint Genome Institute"/>
            <person name="Ahrendt S."/>
            <person name="Looney B.P."/>
            <person name="Miyauchi S."/>
            <person name="Morin E."/>
            <person name="Drula E."/>
            <person name="Courty P.E."/>
            <person name="Chicoki N."/>
            <person name="Fauchery L."/>
            <person name="Kohler A."/>
            <person name="Kuo A."/>
            <person name="Labutti K."/>
            <person name="Pangilinan J."/>
            <person name="Lipzen A."/>
            <person name="Riley R."/>
            <person name="Andreopoulos W."/>
            <person name="He G."/>
            <person name="Johnson J."/>
            <person name="Barry K.W."/>
            <person name="Grigoriev I.V."/>
            <person name="Nagy L."/>
            <person name="Hibbett D."/>
            <person name="Henrissat B."/>
            <person name="Matheny P.B."/>
            <person name="Labbe J."/>
            <person name="Martin F."/>
        </authorList>
    </citation>
    <scope>NUCLEOTIDE SEQUENCE</scope>
    <source>
        <strain evidence="1">FP105234-sp</strain>
    </source>
</reference>
<gene>
    <name evidence="1" type="ORF">FA95DRAFT_1556725</name>
</gene>